<organism evidence="3 4">
    <name type="scientific">Cirrhinus mrigala</name>
    <name type="common">Mrigala</name>
    <dbReference type="NCBI Taxonomy" id="683832"/>
    <lineage>
        <taxon>Eukaryota</taxon>
        <taxon>Metazoa</taxon>
        <taxon>Chordata</taxon>
        <taxon>Craniata</taxon>
        <taxon>Vertebrata</taxon>
        <taxon>Euteleostomi</taxon>
        <taxon>Actinopterygii</taxon>
        <taxon>Neopterygii</taxon>
        <taxon>Teleostei</taxon>
        <taxon>Ostariophysi</taxon>
        <taxon>Cypriniformes</taxon>
        <taxon>Cyprinidae</taxon>
        <taxon>Labeoninae</taxon>
        <taxon>Labeonini</taxon>
        <taxon>Cirrhinus</taxon>
    </lineage>
</organism>
<evidence type="ECO:0000313" key="3">
    <source>
        <dbReference type="EMBL" id="KAL0162374.1"/>
    </source>
</evidence>
<dbReference type="PROSITE" id="PS50020">
    <property type="entry name" value="WW_DOMAIN_2"/>
    <property type="match status" value="1"/>
</dbReference>
<dbReference type="FunFam" id="2.20.70.10:FF:000003">
    <property type="entry name" value="amyloid beta A4 precursor protein-binding family B member 2"/>
    <property type="match status" value="1"/>
</dbReference>
<dbReference type="InterPro" id="IPR036020">
    <property type="entry name" value="WW_dom_sf"/>
</dbReference>
<dbReference type="Gene3D" id="2.20.70.10">
    <property type="match status" value="1"/>
</dbReference>
<keyword evidence="4" id="KW-1185">Reference proteome</keyword>
<protein>
    <recommendedName>
        <fullName evidence="2">WW domain-containing protein</fullName>
    </recommendedName>
</protein>
<feature type="non-terminal residue" evidence="3">
    <location>
        <position position="62"/>
    </location>
</feature>
<dbReference type="PANTHER" id="PTHR14058">
    <property type="entry name" value="AMYLOID BETA A4 PRECURSOR PROTEIN-BINDING FAMILY B"/>
    <property type="match status" value="1"/>
</dbReference>
<feature type="domain" description="WW" evidence="2">
    <location>
        <begin position="12"/>
        <end position="44"/>
    </location>
</feature>
<evidence type="ECO:0000259" key="2">
    <source>
        <dbReference type="PROSITE" id="PS50020"/>
    </source>
</evidence>
<name>A0ABD0NK69_CIRMR</name>
<dbReference type="CDD" id="cd00201">
    <property type="entry name" value="WW"/>
    <property type="match status" value="1"/>
</dbReference>
<feature type="non-terminal residue" evidence="3">
    <location>
        <position position="1"/>
    </location>
</feature>
<comment type="caution">
    <text evidence="3">The sequence shown here is derived from an EMBL/GenBank/DDBJ whole genome shotgun (WGS) entry which is preliminary data.</text>
</comment>
<dbReference type="InterPro" id="IPR001202">
    <property type="entry name" value="WW_dom"/>
</dbReference>
<evidence type="ECO:0000313" key="4">
    <source>
        <dbReference type="Proteomes" id="UP001529510"/>
    </source>
</evidence>
<dbReference type="AlphaFoldDB" id="A0ABD0NK69"/>
<keyword evidence="1" id="KW-0677">Repeat</keyword>
<dbReference type="SMART" id="SM00456">
    <property type="entry name" value="WW"/>
    <property type="match status" value="1"/>
</dbReference>
<dbReference type="SUPFAM" id="SSF51045">
    <property type="entry name" value="WW domain"/>
    <property type="match status" value="1"/>
</dbReference>
<evidence type="ECO:0000256" key="1">
    <source>
        <dbReference type="ARBA" id="ARBA00022737"/>
    </source>
</evidence>
<sequence>NIWNDQSLELDSDLPPGWRTIRDSTGTYYWHVPTGTTQWQHPSYSAEEEQNAINGITASQIK</sequence>
<proteinExistence type="predicted"/>
<reference evidence="3 4" key="1">
    <citation type="submission" date="2024-05" db="EMBL/GenBank/DDBJ databases">
        <title>Genome sequencing and assembly of Indian major carp, Cirrhinus mrigala (Hamilton, 1822).</title>
        <authorList>
            <person name="Mohindra V."/>
            <person name="Chowdhury L.M."/>
            <person name="Lal K."/>
            <person name="Jena J.K."/>
        </authorList>
    </citation>
    <scope>NUCLEOTIDE SEQUENCE [LARGE SCALE GENOMIC DNA]</scope>
    <source>
        <strain evidence="3">CM1030</strain>
        <tissue evidence="3">Blood</tissue>
    </source>
</reference>
<accession>A0ABD0NK69</accession>
<dbReference type="EMBL" id="JAMKFB020000021">
    <property type="protein sequence ID" value="KAL0162374.1"/>
    <property type="molecule type" value="Genomic_DNA"/>
</dbReference>
<dbReference type="Pfam" id="PF00397">
    <property type="entry name" value="WW"/>
    <property type="match status" value="1"/>
</dbReference>
<dbReference type="InterPro" id="IPR039576">
    <property type="entry name" value="APBB1/2/3"/>
</dbReference>
<dbReference type="Proteomes" id="UP001529510">
    <property type="component" value="Unassembled WGS sequence"/>
</dbReference>
<dbReference type="PROSITE" id="PS01159">
    <property type="entry name" value="WW_DOMAIN_1"/>
    <property type="match status" value="1"/>
</dbReference>
<dbReference type="PANTHER" id="PTHR14058:SF10">
    <property type="entry name" value="AMYLOID-BETA A4 PRECURSOR PROTEIN-BINDING FAMILY B MEMBER 3"/>
    <property type="match status" value="1"/>
</dbReference>
<gene>
    <name evidence="3" type="ORF">M9458_041770</name>
</gene>